<gene>
    <name evidence="10" type="ORF">INP52_06680</name>
</gene>
<comment type="similarity">
    <text evidence="2">Belongs to the autoinducer-2 exporter (AI-2E) (TC 2.A.86) family.</text>
</comment>
<evidence type="ECO:0000256" key="4">
    <source>
        <dbReference type="ARBA" id="ARBA00022475"/>
    </source>
</evidence>
<dbReference type="GO" id="GO:0055085">
    <property type="term" value="P:transmembrane transport"/>
    <property type="evidence" value="ECO:0007669"/>
    <property type="project" value="TreeGrafter"/>
</dbReference>
<dbReference type="AlphaFoldDB" id="A0A7S7M7C5"/>
<dbReference type="EMBL" id="CP063767">
    <property type="protein sequence ID" value="QOY60099.1"/>
    <property type="molecule type" value="Genomic_DNA"/>
</dbReference>
<reference evidence="10 11" key="1">
    <citation type="submission" date="2020-10" db="EMBL/GenBank/DDBJ databases">
        <title>Olsenella immobilis sp.nov., isolated from the mud in a fermentation cellar used for the production of Chinese strong-flavoured liquor.</title>
        <authorList>
            <person name="Lu L."/>
        </authorList>
    </citation>
    <scope>NUCLEOTIDE SEQUENCE [LARGE SCALE GENOMIC DNA]</scope>
    <source>
        <strain evidence="10 11">LZLJ-2</strain>
    </source>
</reference>
<evidence type="ECO:0000256" key="3">
    <source>
        <dbReference type="ARBA" id="ARBA00022448"/>
    </source>
</evidence>
<evidence type="ECO:0000256" key="9">
    <source>
        <dbReference type="SAM" id="Phobius"/>
    </source>
</evidence>
<keyword evidence="11" id="KW-1185">Reference proteome</keyword>
<evidence type="ECO:0000313" key="10">
    <source>
        <dbReference type="EMBL" id="QOY60099.1"/>
    </source>
</evidence>
<keyword evidence="4" id="KW-1003">Cell membrane</keyword>
<feature type="transmembrane region" description="Helical" evidence="9">
    <location>
        <begin position="78"/>
        <end position="100"/>
    </location>
</feature>
<keyword evidence="5 9" id="KW-0812">Transmembrane</keyword>
<dbReference type="PANTHER" id="PTHR21716">
    <property type="entry name" value="TRANSMEMBRANE PROTEIN"/>
    <property type="match status" value="1"/>
</dbReference>
<evidence type="ECO:0000256" key="5">
    <source>
        <dbReference type="ARBA" id="ARBA00022692"/>
    </source>
</evidence>
<feature type="transmembrane region" description="Helical" evidence="9">
    <location>
        <begin position="236"/>
        <end position="256"/>
    </location>
</feature>
<dbReference type="KEGG" id="tio:INP52_06680"/>
<evidence type="ECO:0000256" key="2">
    <source>
        <dbReference type="ARBA" id="ARBA00009773"/>
    </source>
</evidence>
<dbReference type="InterPro" id="IPR002549">
    <property type="entry name" value="AI-2E-like"/>
</dbReference>
<evidence type="ECO:0000256" key="6">
    <source>
        <dbReference type="ARBA" id="ARBA00022989"/>
    </source>
</evidence>
<keyword evidence="3" id="KW-0813">Transport</keyword>
<organism evidence="10 11">
    <name type="scientific">Thermophilibacter immobilis</name>
    <dbReference type="NCBI Taxonomy" id="2779519"/>
    <lineage>
        <taxon>Bacteria</taxon>
        <taxon>Bacillati</taxon>
        <taxon>Actinomycetota</taxon>
        <taxon>Coriobacteriia</taxon>
        <taxon>Coriobacteriales</taxon>
        <taxon>Atopobiaceae</taxon>
        <taxon>Thermophilibacter</taxon>
    </lineage>
</organism>
<dbReference type="RefSeq" id="WP_194370202.1">
    <property type="nucleotide sequence ID" value="NZ_CP063767.1"/>
</dbReference>
<keyword evidence="6 9" id="KW-1133">Transmembrane helix</keyword>
<dbReference type="GO" id="GO:0005886">
    <property type="term" value="C:plasma membrane"/>
    <property type="evidence" value="ECO:0007669"/>
    <property type="project" value="UniProtKB-SubCell"/>
</dbReference>
<protein>
    <submittedName>
        <fullName evidence="10">AI-2E family transporter</fullName>
    </submittedName>
</protein>
<evidence type="ECO:0000256" key="1">
    <source>
        <dbReference type="ARBA" id="ARBA00004651"/>
    </source>
</evidence>
<feature type="transmembrane region" description="Helical" evidence="9">
    <location>
        <begin position="22"/>
        <end position="39"/>
    </location>
</feature>
<dbReference type="PANTHER" id="PTHR21716:SF53">
    <property type="entry name" value="PERMEASE PERM-RELATED"/>
    <property type="match status" value="1"/>
</dbReference>
<feature type="region of interest" description="Disordered" evidence="8">
    <location>
        <begin position="396"/>
        <end position="443"/>
    </location>
</feature>
<dbReference type="Proteomes" id="UP000593735">
    <property type="component" value="Chromosome"/>
</dbReference>
<keyword evidence="7 9" id="KW-0472">Membrane</keyword>
<accession>A0A7S7M7C5</accession>
<evidence type="ECO:0000313" key="11">
    <source>
        <dbReference type="Proteomes" id="UP000593735"/>
    </source>
</evidence>
<proteinExistence type="inferred from homology"/>
<name>A0A7S7M7C5_9ACTN</name>
<evidence type="ECO:0000256" key="7">
    <source>
        <dbReference type="ARBA" id="ARBA00023136"/>
    </source>
</evidence>
<comment type="subcellular location">
    <subcellularLocation>
        <location evidence="1">Cell membrane</location>
        <topology evidence="1">Multi-pass membrane protein</topology>
    </subcellularLocation>
</comment>
<feature type="transmembrane region" description="Helical" evidence="9">
    <location>
        <begin position="45"/>
        <end position="66"/>
    </location>
</feature>
<sequence length="443" mass="46633">MDHDDPCAAARARRARLACTKVWTLVGLVALASVALFVLGKVSSVLVFLAVGCVVAYVATPLVSLLARHRVPRSAAALVGIVVVALGVVLLFALLVPLFVSQMTELLSDLPARIAEMGTWFTNLQQDYEVFQTIGQYVEVSSMVDSLQSLLTKLVSSLLSAVGTGLVPAVSNLASALFVAFLGLVLAYWIACDYPRINDEICRVLGEGRAGDYRLVVAVISRSVGGYLRTTVIDSLIQGTLAFVGFSLAGHPYAGVMGVISGVLNFVPVVGPAVSAAIATVVALFYSPSMAFWTLVAAVVAQNVTDNLIVPKINQSTMQIHPVLTLTAIVLGSTLLGTVGMIIAIPLTAVAKSLFVFFFESRTKTQLVSYDGALFKGTPFVDAAGAPAPAADALGDAGFSVGPTDADSDAQPAATATPRPPRVRDRAARWLSRWRRGGGDERR</sequence>
<dbReference type="Pfam" id="PF01594">
    <property type="entry name" value="AI-2E_transport"/>
    <property type="match status" value="1"/>
</dbReference>
<feature type="transmembrane region" description="Helical" evidence="9">
    <location>
        <begin position="173"/>
        <end position="192"/>
    </location>
</feature>
<evidence type="ECO:0000256" key="8">
    <source>
        <dbReference type="SAM" id="MobiDB-lite"/>
    </source>
</evidence>
<feature type="transmembrane region" description="Helical" evidence="9">
    <location>
        <begin position="322"/>
        <end position="347"/>
    </location>
</feature>